<keyword evidence="3" id="KW-1185">Reference proteome</keyword>
<evidence type="ECO:0000313" key="2">
    <source>
        <dbReference type="EMBL" id="RPA90015.1"/>
    </source>
</evidence>
<evidence type="ECO:0000313" key="3">
    <source>
        <dbReference type="Proteomes" id="UP000276215"/>
    </source>
</evidence>
<name>A0A3N4IW29_9PEZI</name>
<gene>
    <name evidence="2" type="ORF">L873DRAFT_1821879</name>
</gene>
<evidence type="ECO:0000256" key="1">
    <source>
        <dbReference type="SAM" id="MobiDB-lite"/>
    </source>
</evidence>
<feature type="compositionally biased region" description="Polar residues" evidence="1">
    <location>
        <begin position="43"/>
        <end position="58"/>
    </location>
</feature>
<dbReference type="Proteomes" id="UP000276215">
    <property type="component" value="Unassembled WGS sequence"/>
</dbReference>
<protein>
    <submittedName>
        <fullName evidence="2">Uncharacterized protein</fullName>
    </submittedName>
</protein>
<organism evidence="2 3">
    <name type="scientific">Choiromyces venosus 120613-1</name>
    <dbReference type="NCBI Taxonomy" id="1336337"/>
    <lineage>
        <taxon>Eukaryota</taxon>
        <taxon>Fungi</taxon>
        <taxon>Dikarya</taxon>
        <taxon>Ascomycota</taxon>
        <taxon>Pezizomycotina</taxon>
        <taxon>Pezizomycetes</taxon>
        <taxon>Pezizales</taxon>
        <taxon>Tuberaceae</taxon>
        <taxon>Choiromyces</taxon>
    </lineage>
</organism>
<proteinExistence type="predicted"/>
<accession>A0A3N4IW29</accession>
<sequence length="58" mass="6557">MIHPPPNPTNLLLHPPTPPKEKPPHHTLQPRVPSNLIQDPKQRTITKTPSTHMQPPPE</sequence>
<feature type="region of interest" description="Disordered" evidence="1">
    <location>
        <begin position="1"/>
        <end position="58"/>
    </location>
</feature>
<dbReference type="AlphaFoldDB" id="A0A3N4IW29"/>
<dbReference type="EMBL" id="ML120546">
    <property type="protein sequence ID" value="RPA90015.1"/>
    <property type="molecule type" value="Genomic_DNA"/>
</dbReference>
<reference evidence="2 3" key="1">
    <citation type="journal article" date="2018" name="Nat. Ecol. Evol.">
        <title>Pezizomycetes genomes reveal the molecular basis of ectomycorrhizal truffle lifestyle.</title>
        <authorList>
            <person name="Murat C."/>
            <person name="Payen T."/>
            <person name="Noel B."/>
            <person name="Kuo A."/>
            <person name="Morin E."/>
            <person name="Chen J."/>
            <person name="Kohler A."/>
            <person name="Krizsan K."/>
            <person name="Balestrini R."/>
            <person name="Da Silva C."/>
            <person name="Montanini B."/>
            <person name="Hainaut M."/>
            <person name="Levati E."/>
            <person name="Barry K.W."/>
            <person name="Belfiori B."/>
            <person name="Cichocki N."/>
            <person name="Clum A."/>
            <person name="Dockter R.B."/>
            <person name="Fauchery L."/>
            <person name="Guy J."/>
            <person name="Iotti M."/>
            <person name="Le Tacon F."/>
            <person name="Lindquist E.A."/>
            <person name="Lipzen A."/>
            <person name="Malagnac F."/>
            <person name="Mello A."/>
            <person name="Molinier V."/>
            <person name="Miyauchi S."/>
            <person name="Poulain J."/>
            <person name="Riccioni C."/>
            <person name="Rubini A."/>
            <person name="Sitrit Y."/>
            <person name="Splivallo R."/>
            <person name="Traeger S."/>
            <person name="Wang M."/>
            <person name="Zifcakova L."/>
            <person name="Wipf D."/>
            <person name="Zambonelli A."/>
            <person name="Paolocci F."/>
            <person name="Nowrousian M."/>
            <person name="Ottonello S."/>
            <person name="Baldrian P."/>
            <person name="Spatafora J.W."/>
            <person name="Henrissat B."/>
            <person name="Nagy L.G."/>
            <person name="Aury J.M."/>
            <person name="Wincker P."/>
            <person name="Grigoriev I.V."/>
            <person name="Bonfante P."/>
            <person name="Martin F.M."/>
        </authorList>
    </citation>
    <scope>NUCLEOTIDE SEQUENCE [LARGE SCALE GENOMIC DNA]</scope>
    <source>
        <strain evidence="2 3">120613-1</strain>
    </source>
</reference>